<keyword evidence="2" id="KW-1185">Reference proteome</keyword>
<name>A0ABP8RBY6_9MYCO</name>
<reference evidence="2" key="1">
    <citation type="journal article" date="2019" name="Int. J. Syst. Evol. Microbiol.">
        <title>The Global Catalogue of Microorganisms (GCM) 10K type strain sequencing project: providing services to taxonomists for standard genome sequencing and annotation.</title>
        <authorList>
            <consortium name="The Broad Institute Genomics Platform"/>
            <consortium name="The Broad Institute Genome Sequencing Center for Infectious Disease"/>
            <person name="Wu L."/>
            <person name="Ma J."/>
        </authorList>
    </citation>
    <scope>NUCLEOTIDE SEQUENCE [LARGE SCALE GENOMIC DNA]</scope>
    <source>
        <strain evidence="2">JCM 17782</strain>
    </source>
</reference>
<organism evidence="1 2">
    <name type="scientific">Mycobacterium paraffinicum</name>
    <dbReference type="NCBI Taxonomy" id="53378"/>
    <lineage>
        <taxon>Bacteria</taxon>
        <taxon>Bacillati</taxon>
        <taxon>Actinomycetota</taxon>
        <taxon>Actinomycetes</taxon>
        <taxon>Mycobacteriales</taxon>
        <taxon>Mycobacteriaceae</taxon>
        <taxon>Mycobacterium</taxon>
    </lineage>
</organism>
<dbReference type="NCBIfam" id="TIGR04529">
    <property type="entry name" value="MTB_hemophore"/>
    <property type="match status" value="1"/>
</dbReference>
<protein>
    <submittedName>
        <fullName evidence="1">Hemophore-related protein</fullName>
    </submittedName>
</protein>
<dbReference type="EMBL" id="BAABGF010000009">
    <property type="protein sequence ID" value="GAA4534527.1"/>
    <property type="molecule type" value="Genomic_DNA"/>
</dbReference>
<accession>A0ABP8RBY6</accession>
<gene>
    <name evidence="1" type="ORF">GCM10023161_06750</name>
</gene>
<evidence type="ECO:0000313" key="1">
    <source>
        <dbReference type="EMBL" id="GAA4534527.1"/>
    </source>
</evidence>
<dbReference type="InterPro" id="IPR032407">
    <property type="entry name" value="MHB"/>
</dbReference>
<comment type="caution">
    <text evidence="1">The sequence shown here is derived from an EMBL/GenBank/DDBJ whole genome shotgun (WGS) entry which is preliminary data.</text>
</comment>
<dbReference type="Proteomes" id="UP001501417">
    <property type="component" value="Unassembled WGS sequence"/>
</dbReference>
<proteinExistence type="predicted"/>
<sequence length="97" mass="10127">MALPLTAGIGVASADPDITPAVNSPCNYQQVVAALNAEFPGPAAQFNASPEAQAWLHDLVSAPRSKRRQMLQDMGNNPDAAPFHGIVVPLANSCGNY</sequence>
<evidence type="ECO:0000313" key="2">
    <source>
        <dbReference type="Proteomes" id="UP001501417"/>
    </source>
</evidence>